<dbReference type="InterPro" id="IPR001841">
    <property type="entry name" value="Znf_RING"/>
</dbReference>
<reference evidence="6 7" key="2">
    <citation type="submission" date="2024-10" db="EMBL/GenBank/DDBJ databases">
        <authorList>
            <person name="Ryan C."/>
        </authorList>
    </citation>
    <scope>NUCLEOTIDE SEQUENCE [LARGE SCALE GENOMIC DNA]</scope>
</reference>
<evidence type="ECO:0000313" key="7">
    <source>
        <dbReference type="Proteomes" id="UP001497457"/>
    </source>
</evidence>
<sequence length="184" mass="20142">MPVLLGSHGLAGHHVARAAAHGRRQERARGGTRQRRRLVWLQHQSQQVTAEQMVRRQIRGLISLHLLALRLGVDIETIVACLQEEEANGSGSGVWFDAVVPASGAAVAALEKRTFVVHATTEGECGGVAKECAICFEDFEDGEEVTVMPCSNRHEFRAKCIGKWLGRSNTCPLCRHQLPTSGDR</sequence>
<dbReference type="InterPro" id="IPR013083">
    <property type="entry name" value="Znf_RING/FYVE/PHD"/>
</dbReference>
<protein>
    <recommendedName>
        <fullName evidence="5">RING-type domain-containing protein</fullName>
    </recommendedName>
</protein>
<dbReference type="PROSITE" id="PS50089">
    <property type="entry name" value="ZF_RING_2"/>
    <property type="match status" value="1"/>
</dbReference>
<organism evidence="6 7">
    <name type="scientific">Urochloa decumbens</name>
    <dbReference type="NCBI Taxonomy" id="240449"/>
    <lineage>
        <taxon>Eukaryota</taxon>
        <taxon>Viridiplantae</taxon>
        <taxon>Streptophyta</taxon>
        <taxon>Embryophyta</taxon>
        <taxon>Tracheophyta</taxon>
        <taxon>Spermatophyta</taxon>
        <taxon>Magnoliopsida</taxon>
        <taxon>Liliopsida</taxon>
        <taxon>Poales</taxon>
        <taxon>Poaceae</taxon>
        <taxon>PACMAD clade</taxon>
        <taxon>Panicoideae</taxon>
        <taxon>Panicodae</taxon>
        <taxon>Paniceae</taxon>
        <taxon>Melinidinae</taxon>
        <taxon>Urochloa</taxon>
    </lineage>
</organism>
<name>A0ABC9BAR1_9POAL</name>
<evidence type="ECO:0000313" key="6">
    <source>
        <dbReference type="EMBL" id="CAL4995577.1"/>
    </source>
</evidence>
<keyword evidence="3" id="KW-0862">Zinc</keyword>
<dbReference type="Pfam" id="PF13639">
    <property type="entry name" value="zf-RING_2"/>
    <property type="match status" value="1"/>
</dbReference>
<evidence type="ECO:0000256" key="2">
    <source>
        <dbReference type="ARBA" id="ARBA00022771"/>
    </source>
</evidence>
<accession>A0ABC9BAR1</accession>
<dbReference type="Proteomes" id="UP001497457">
    <property type="component" value="Chromosome 24b"/>
</dbReference>
<feature type="domain" description="RING-type" evidence="5">
    <location>
        <begin position="132"/>
        <end position="175"/>
    </location>
</feature>
<proteinExistence type="predicted"/>
<evidence type="ECO:0000259" key="5">
    <source>
        <dbReference type="PROSITE" id="PS50089"/>
    </source>
</evidence>
<keyword evidence="7" id="KW-1185">Reference proteome</keyword>
<gene>
    <name evidence="6" type="ORF">URODEC1_LOCUS62415</name>
</gene>
<dbReference type="Gene3D" id="3.30.40.10">
    <property type="entry name" value="Zinc/RING finger domain, C3HC4 (zinc finger)"/>
    <property type="match status" value="1"/>
</dbReference>
<dbReference type="PANTHER" id="PTHR45931">
    <property type="entry name" value="SI:CH211-59O9.10"/>
    <property type="match status" value="1"/>
</dbReference>
<evidence type="ECO:0000256" key="4">
    <source>
        <dbReference type="PROSITE-ProRule" id="PRU00175"/>
    </source>
</evidence>
<dbReference type="InterPro" id="IPR051834">
    <property type="entry name" value="RING_finger_E3_ligase"/>
</dbReference>
<keyword evidence="2 4" id="KW-0863">Zinc-finger</keyword>
<dbReference type="GO" id="GO:0008270">
    <property type="term" value="F:zinc ion binding"/>
    <property type="evidence" value="ECO:0007669"/>
    <property type="project" value="UniProtKB-KW"/>
</dbReference>
<keyword evidence="1" id="KW-0479">Metal-binding</keyword>
<evidence type="ECO:0000256" key="1">
    <source>
        <dbReference type="ARBA" id="ARBA00022723"/>
    </source>
</evidence>
<reference evidence="7" key="1">
    <citation type="submission" date="2024-06" db="EMBL/GenBank/DDBJ databases">
        <authorList>
            <person name="Ryan C."/>
        </authorList>
    </citation>
    <scope>NUCLEOTIDE SEQUENCE [LARGE SCALE GENOMIC DNA]</scope>
</reference>
<evidence type="ECO:0000256" key="3">
    <source>
        <dbReference type="ARBA" id="ARBA00022833"/>
    </source>
</evidence>
<dbReference type="PANTHER" id="PTHR45931:SF16">
    <property type="entry name" value="RING_U-BOX SUPERFAMILY PROTEIN"/>
    <property type="match status" value="1"/>
</dbReference>
<dbReference type="EMBL" id="OZ075134">
    <property type="protein sequence ID" value="CAL4995577.1"/>
    <property type="molecule type" value="Genomic_DNA"/>
</dbReference>
<dbReference type="SUPFAM" id="SSF57850">
    <property type="entry name" value="RING/U-box"/>
    <property type="match status" value="1"/>
</dbReference>
<dbReference type="AlphaFoldDB" id="A0ABC9BAR1"/>
<dbReference type="CDD" id="cd16454">
    <property type="entry name" value="RING-H2_PA-TM-RING"/>
    <property type="match status" value="1"/>
</dbReference>